<accession>A0ABV4XJR5</accession>
<gene>
    <name evidence="1" type="ORF">ACE1CI_03300</name>
</gene>
<proteinExistence type="predicted"/>
<dbReference type="InterPro" id="IPR054223">
    <property type="entry name" value="DUF6943"/>
</dbReference>
<evidence type="ECO:0000313" key="2">
    <source>
        <dbReference type="Proteomes" id="UP001576784"/>
    </source>
</evidence>
<dbReference type="EMBL" id="JBHFNR010000019">
    <property type="protein sequence ID" value="MFB2891953.1"/>
    <property type="molecule type" value="Genomic_DNA"/>
</dbReference>
<name>A0ABV4XJR5_9CYAN</name>
<reference evidence="1 2" key="1">
    <citation type="submission" date="2024-09" db="EMBL/GenBank/DDBJ databases">
        <title>Floridaenema gen nov. (Aerosakkonemataceae, Aerosakkonematales ord. nov., Cyanobacteria) from benthic tropical and subtropical fresh waters, with the description of four new species.</title>
        <authorList>
            <person name="Moretto J.A."/>
            <person name="Berthold D.E."/>
            <person name="Lefler F.W."/>
            <person name="Huang I.-S."/>
            <person name="Laughinghouse H. IV."/>
        </authorList>
    </citation>
    <scope>NUCLEOTIDE SEQUENCE [LARGE SCALE GENOMIC DNA]</scope>
    <source>
        <strain evidence="1 2">BLCC-F50</strain>
    </source>
</reference>
<sequence>MENTSLFNWVVRNNFKQADFWLINKGDKNIGKPVKEFQPYLTGIQCPAKILPDYGFYLCVHLYNTGIWHQRAIGTTNFKNLRISDIRSFFNQLSRQHRESSRYVQISKTNGKSINDTFVDY</sequence>
<dbReference type="Pfam" id="PF22105">
    <property type="entry name" value="DUF6943"/>
    <property type="match status" value="1"/>
</dbReference>
<evidence type="ECO:0000313" key="1">
    <source>
        <dbReference type="EMBL" id="MFB2891953.1"/>
    </source>
</evidence>
<keyword evidence="2" id="KW-1185">Reference proteome</keyword>
<evidence type="ECO:0008006" key="3">
    <source>
        <dbReference type="Google" id="ProtNLM"/>
    </source>
</evidence>
<protein>
    <recommendedName>
        <fullName evidence="3">Homing endonuclease LAGLIDADG domain-containing protein</fullName>
    </recommendedName>
</protein>
<organism evidence="1 2">
    <name type="scientific">Floridaenema flaviceps BLCC-F50</name>
    <dbReference type="NCBI Taxonomy" id="3153642"/>
    <lineage>
        <taxon>Bacteria</taxon>
        <taxon>Bacillati</taxon>
        <taxon>Cyanobacteriota</taxon>
        <taxon>Cyanophyceae</taxon>
        <taxon>Oscillatoriophycideae</taxon>
        <taxon>Aerosakkonematales</taxon>
        <taxon>Aerosakkonemataceae</taxon>
        <taxon>Floridanema</taxon>
        <taxon>Floridanema flaviceps</taxon>
    </lineage>
</organism>
<dbReference type="RefSeq" id="WP_413261630.1">
    <property type="nucleotide sequence ID" value="NZ_JBHFNR010000019.1"/>
</dbReference>
<comment type="caution">
    <text evidence="1">The sequence shown here is derived from an EMBL/GenBank/DDBJ whole genome shotgun (WGS) entry which is preliminary data.</text>
</comment>
<dbReference type="Proteomes" id="UP001576784">
    <property type="component" value="Unassembled WGS sequence"/>
</dbReference>